<evidence type="ECO:0000256" key="8">
    <source>
        <dbReference type="ARBA" id="ARBA00022842"/>
    </source>
</evidence>
<reference evidence="12" key="1">
    <citation type="submission" date="2020-05" db="EMBL/GenBank/DDBJ databases">
        <authorList>
            <person name="Chiriac C."/>
            <person name="Salcher M."/>
            <person name="Ghai R."/>
            <person name="Kavagutti S V."/>
        </authorList>
    </citation>
    <scope>NUCLEOTIDE SEQUENCE</scope>
</reference>
<dbReference type="GO" id="GO:0003677">
    <property type="term" value="F:DNA binding"/>
    <property type="evidence" value="ECO:0007669"/>
    <property type="project" value="UniProtKB-KW"/>
</dbReference>
<dbReference type="InterPro" id="IPR012337">
    <property type="entry name" value="RNaseH-like_sf"/>
</dbReference>
<keyword evidence="4" id="KW-0479">Metal-binding</keyword>
<accession>A0A6J7HW94</accession>
<keyword evidence="9" id="KW-0238">DNA-binding</keyword>
<dbReference type="PRINTS" id="PR00696">
    <property type="entry name" value="RSOLVASERUVC"/>
</dbReference>
<evidence type="ECO:0000313" key="12">
    <source>
        <dbReference type="EMBL" id="CAB4923386.1"/>
    </source>
</evidence>
<dbReference type="InterPro" id="IPR002176">
    <property type="entry name" value="X-over_junc_endoDNase_RuvC"/>
</dbReference>
<evidence type="ECO:0000256" key="7">
    <source>
        <dbReference type="ARBA" id="ARBA00022801"/>
    </source>
</evidence>
<name>A0A6J7HW94_9ZZZZ</name>
<keyword evidence="8" id="KW-0460">Magnesium</keyword>
<dbReference type="EMBL" id="CAFBMX010000003">
    <property type="protein sequence ID" value="CAB4923386.1"/>
    <property type="molecule type" value="Genomic_DNA"/>
</dbReference>
<evidence type="ECO:0000256" key="5">
    <source>
        <dbReference type="ARBA" id="ARBA00022759"/>
    </source>
</evidence>
<sequence length="170" mass="17509">MVVLGIDPGLANCGFGVVRRAGGRLVALDGGVVTTSPRTAPELRLAELFRAVDELLERHRPQAVALESLYFGQNASSAFAVGQARGVVLVAAGLRGISCHDYTPQQVKGAVCGTGRAPKEQVTRMVQALLALPQPPTPDHAADALAVAICHANHAPLHDAASAADLVAAP</sequence>
<dbReference type="AlphaFoldDB" id="A0A6J7HW94"/>
<keyword evidence="5" id="KW-0255">Endonuclease</keyword>
<evidence type="ECO:0000256" key="10">
    <source>
        <dbReference type="ARBA" id="ARBA00023172"/>
    </source>
</evidence>
<keyword evidence="2" id="KW-0963">Cytoplasm</keyword>
<comment type="similarity">
    <text evidence="1">Belongs to the RuvC family.</text>
</comment>
<dbReference type="FunFam" id="3.30.420.10:FF:000002">
    <property type="entry name" value="Crossover junction endodeoxyribonuclease RuvC"/>
    <property type="match status" value="1"/>
</dbReference>
<evidence type="ECO:0000256" key="6">
    <source>
        <dbReference type="ARBA" id="ARBA00022763"/>
    </source>
</evidence>
<dbReference type="GO" id="GO:0016787">
    <property type="term" value="F:hydrolase activity"/>
    <property type="evidence" value="ECO:0007669"/>
    <property type="project" value="UniProtKB-KW"/>
</dbReference>
<dbReference type="CDD" id="cd16962">
    <property type="entry name" value="RuvC"/>
    <property type="match status" value="1"/>
</dbReference>
<dbReference type="PANTHER" id="PTHR30194">
    <property type="entry name" value="CROSSOVER JUNCTION ENDODEOXYRIBONUCLEASE RUVC"/>
    <property type="match status" value="1"/>
</dbReference>
<dbReference type="GO" id="GO:0004520">
    <property type="term" value="F:DNA endonuclease activity"/>
    <property type="evidence" value="ECO:0007669"/>
    <property type="project" value="InterPro"/>
</dbReference>
<organism evidence="12">
    <name type="scientific">freshwater metagenome</name>
    <dbReference type="NCBI Taxonomy" id="449393"/>
    <lineage>
        <taxon>unclassified sequences</taxon>
        <taxon>metagenomes</taxon>
        <taxon>ecological metagenomes</taxon>
    </lineage>
</organism>
<evidence type="ECO:0000256" key="11">
    <source>
        <dbReference type="ARBA" id="ARBA00023204"/>
    </source>
</evidence>
<dbReference type="SUPFAM" id="SSF53098">
    <property type="entry name" value="Ribonuclease H-like"/>
    <property type="match status" value="1"/>
</dbReference>
<keyword evidence="3" id="KW-0540">Nuclease</keyword>
<keyword evidence="10" id="KW-0233">DNA recombination</keyword>
<evidence type="ECO:0000256" key="4">
    <source>
        <dbReference type="ARBA" id="ARBA00022723"/>
    </source>
</evidence>
<proteinExistence type="inferred from homology"/>
<dbReference type="NCBIfam" id="NF000711">
    <property type="entry name" value="PRK00039.2-1"/>
    <property type="match status" value="1"/>
</dbReference>
<keyword evidence="11" id="KW-0234">DNA repair</keyword>
<evidence type="ECO:0000256" key="3">
    <source>
        <dbReference type="ARBA" id="ARBA00022722"/>
    </source>
</evidence>
<dbReference type="InterPro" id="IPR036397">
    <property type="entry name" value="RNaseH_sf"/>
</dbReference>
<dbReference type="GO" id="GO:0006281">
    <property type="term" value="P:DNA repair"/>
    <property type="evidence" value="ECO:0007669"/>
    <property type="project" value="UniProtKB-KW"/>
</dbReference>
<dbReference type="HAMAP" id="MF_00034">
    <property type="entry name" value="RuvC"/>
    <property type="match status" value="1"/>
</dbReference>
<dbReference type="Pfam" id="PF02075">
    <property type="entry name" value="RuvC"/>
    <property type="match status" value="1"/>
</dbReference>
<evidence type="ECO:0000256" key="1">
    <source>
        <dbReference type="ARBA" id="ARBA00009518"/>
    </source>
</evidence>
<keyword evidence="7" id="KW-0378">Hydrolase</keyword>
<protein>
    <submittedName>
        <fullName evidence="12">Unannotated protein</fullName>
    </submittedName>
</protein>
<evidence type="ECO:0000256" key="2">
    <source>
        <dbReference type="ARBA" id="ARBA00022490"/>
    </source>
</evidence>
<dbReference type="PANTHER" id="PTHR30194:SF3">
    <property type="entry name" value="CROSSOVER JUNCTION ENDODEOXYRIBONUCLEASE RUVC"/>
    <property type="match status" value="1"/>
</dbReference>
<keyword evidence="6" id="KW-0227">DNA damage</keyword>
<dbReference type="Gene3D" id="3.30.420.10">
    <property type="entry name" value="Ribonuclease H-like superfamily/Ribonuclease H"/>
    <property type="match status" value="1"/>
</dbReference>
<evidence type="ECO:0000256" key="9">
    <source>
        <dbReference type="ARBA" id="ARBA00023125"/>
    </source>
</evidence>
<gene>
    <name evidence="12" type="ORF">UFOPK3674_00686</name>
</gene>
<dbReference type="GO" id="GO:0046872">
    <property type="term" value="F:metal ion binding"/>
    <property type="evidence" value="ECO:0007669"/>
    <property type="project" value="UniProtKB-KW"/>
</dbReference>
<dbReference type="NCBIfam" id="TIGR00228">
    <property type="entry name" value="ruvC"/>
    <property type="match status" value="1"/>
</dbReference>
<dbReference type="GO" id="GO:0006310">
    <property type="term" value="P:DNA recombination"/>
    <property type="evidence" value="ECO:0007669"/>
    <property type="project" value="UniProtKB-KW"/>
</dbReference>